<gene>
    <name evidence="1" type="ORF">B437_08913</name>
</gene>
<dbReference type="RefSeq" id="WP_005918786.1">
    <property type="nucleotide sequence ID" value="NZ_ALVD01000007.1"/>
</dbReference>
<evidence type="ECO:0000313" key="2">
    <source>
        <dbReference type="Proteomes" id="UP000004829"/>
    </source>
</evidence>
<evidence type="ECO:0000313" key="1">
    <source>
        <dbReference type="EMBL" id="EJU07112.1"/>
    </source>
</evidence>
<accession>A0ABP2R391</accession>
<dbReference type="EMBL" id="ALVD01000007">
    <property type="protein sequence ID" value="EJU07112.1"/>
    <property type="molecule type" value="Genomic_DNA"/>
</dbReference>
<comment type="caution">
    <text evidence="1">The sequence shown here is derived from an EMBL/GenBank/DDBJ whole genome shotgun (WGS) entry which is preliminary data.</text>
</comment>
<keyword evidence="2" id="KW-1185">Reference proteome</keyword>
<organism evidence="1 2">
    <name type="scientific">Fusobacterium hwasookii ChDC F128</name>
    <dbReference type="NCBI Taxonomy" id="1216362"/>
    <lineage>
        <taxon>Bacteria</taxon>
        <taxon>Fusobacteriati</taxon>
        <taxon>Fusobacteriota</taxon>
        <taxon>Fusobacteriia</taxon>
        <taxon>Fusobacteriales</taxon>
        <taxon>Fusobacteriaceae</taxon>
        <taxon>Fusobacterium</taxon>
    </lineage>
</organism>
<proteinExistence type="predicted"/>
<protein>
    <submittedName>
        <fullName evidence="1">Uncharacterized protein</fullName>
    </submittedName>
</protein>
<dbReference type="Pfam" id="PF17346">
    <property type="entry name" value="DUF5376"/>
    <property type="match status" value="1"/>
</dbReference>
<name>A0ABP2R391_9FUSO</name>
<dbReference type="Proteomes" id="UP000004829">
    <property type="component" value="Unassembled WGS sequence"/>
</dbReference>
<reference evidence="2" key="1">
    <citation type="journal article" date="2012" name="J. Bacteriol.">
        <title>Draft Genome Sequence of Fusobacterium nucleatum ChDC F128, Isolated from a Periodontitis Lesion.</title>
        <authorList>
            <person name="Park S.N."/>
            <person name="Kong S.W."/>
            <person name="Kim H.S."/>
            <person name="Park M.S."/>
            <person name="Lee J.W."/>
            <person name="Cho E."/>
            <person name="Lim Y.K."/>
            <person name="Choi M.H."/>
            <person name="Chang Y.H."/>
            <person name="Shin J.H."/>
            <person name="Park H.S."/>
            <person name="Choi S.H."/>
            <person name="Kook J.K."/>
        </authorList>
    </citation>
    <scope>NUCLEOTIDE SEQUENCE [LARGE SCALE GENOMIC DNA]</scope>
    <source>
        <strain evidence="2">ChDC F128</strain>
    </source>
</reference>
<dbReference type="InterPro" id="IPR035416">
    <property type="entry name" value="DUF5376"/>
</dbReference>
<sequence>MDVEGDKVIMYDIYFDGDEPDELLEIKKEDLIYILDRWIKFLEKPITDENYEEIFEMEDPVVKVLKDDKYVII</sequence>